<dbReference type="GO" id="GO:0005737">
    <property type="term" value="C:cytoplasm"/>
    <property type="evidence" value="ECO:0007669"/>
    <property type="project" value="TreeGrafter"/>
</dbReference>
<dbReference type="RefSeq" id="XP_001027314.1">
    <property type="nucleotide sequence ID" value="XM_001027314.3"/>
</dbReference>
<dbReference type="Pfam" id="PF00254">
    <property type="entry name" value="FKBP_C"/>
    <property type="match status" value="1"/>
</dbReference>
<keyword evidence="3 5" id="KW-0697">Rotamase</keyword>
<dbReference type="PROSITE" id="PS50059">
    <property type="entry name" value="FKBP_PPIASE"/>
    <property type="match status" value="1"/>
</dbReference>
<dbReference type="GO" id="GO:0003755">
    <property type="term" value="F:peptidyl-prolyl cis-trans isomerase activity"/>
    <property type="evidence" value="ECO:0007669"/>
    <property type="project" value="UniProtKB-KW"/>
</dbReference>
<evidence type="ECO:0000256" key="2">
    <source>
        <dbReference type="ARBA" id="ARBA00013194"/>
    </source>
</evidence>
<dbReference type="HOGENOM" id="CLU_746991_0_0_1"/>
<dbReference type="EMBL" id="GG662247">
    <property type="protein sequence ID" value="EAS07072.1"/>
    <property type="molecule type" value="Genomic_DNA"/>
</dbReference>
<feature type="domain" description="PPIase FKBP-type" evidence="6">
    <location>
        <begin position="282"/>
        <end position="371"/>
    </location>
</feature>
<evidence type="ECO:0000256" key="5">
    <source>
        <dbReference type="PROSITE-ProRule" id="PRU00277"/>
    </source>
</evidence>
<organism evidence="7 8">
    <name type="scientific">Tetrahymena thermophila (strain SB210)</name>
    <dbReference type="NCBI Taxonomy" id="312017"/>
    <lineage>
        <taxon>Eukaryota</taxon>
        <taxon>Sar</taxon>
        <taxon>Alveolata</taxon>
        <taxon>Ciliophora</taxon>
        <taxon>Intramacronucleata</taxon>
        <taxon>Oligohymenophorea</taxon>
        <taxon>Hymenostomatida</taxon>
        <taxon>Tetrahymenina</taxon>
        <taxon>Tetrahymenidae</taxon>
        <taxon>Tetrahymena</taxon>
    </lineage>
</organism>
<dbReference type="InterPro" id="IPR046357">
    <property type="entry name" value="PPIase_dom_sf"/>
</dbReference>
<dbReference type="InterPro" id="IPR050689">
    <property type="entry name" value="FKBP-type_PPIase"/>
</dbReference>
<dbReference type="SUPFAM" id="SSF54534">
    <property type="entry name" value="FKBP-like"/>
    <property type="match status" value="1"/>
</dbReference>
<dbReference type="PANTHER" id="PTHR10516:SF443">
    <property type="entry name" value="FK506-BINDING PROTEIN 59-RELATED"/>
    <property type="match status" value="1"/>
</dbReference>
<sequence length="371" mass="43231">MSSSKKFQFFNEQEQQPMRCQIHKNSNLNQICVQDGCILQFQPNCPLCQYDKQNTCNQHYVMPIQAFFCQLESLVQEEVILNPTNYVCSDEISLLARQFKNLGNKCLEISENIAMSTSKHKKTFVNLAPEIKAVENIIKNVKQDDCTQNIRLNLMQLSQYIQIQPDGNLSFQFRNNEKLDRLQLRYYQYYSKLEQLYSYIINDLNTAHQNSIFYTGVQFGSNPSSDKKSDYSTNSSCIDQQIERMRAVLESPQKVGMKLSNESYFKVKIMEKGDQKTFPLYKQKVKINYKIYDEDFNLLDQNKEGNPFIFTIGIGEVIKGWELAIPEMSLGEKSLIICHKNLINNSKYNNILQNQQSSQSLYFEIQIVDII</sequence>
<evidence type="ECO:0000259" key="6">
    <source>
        <dbReference type="PROSITE" id="PS50059"/>
    </source>
</evidence>
<keyword evidence="4 5" id="KW-0413">Isomerase</keyword>
<dbReference type="AlphaFoldDB" id="I7M4H8"/>
<keyword evidence="8" id="KW-1185">Reference proteome</keyword>
<evidence type="ECO:0000256" key="4">
    <source>
        <dbReference type="ARBA" id="ARBA00023235"/>
    </source>
</evidence>
<reference evidence="8" key="1">
    <citation type="journal article" date="2006" name="PLoS Biol.">
        <title>Macronuclear genome sequence of the ciliate Tetrahymena thermophila, a model eukaryote.</title>
        <authorList>
            <person name="Eisen J.A."/>
            <person name="Coyne R.S."/>
            <person name="Wu M."/>
            <person name="Wu D."/>
            <person name="Thiagarajan M."/>
            <person name="Wortman J.R."/>
            <person name="Badger J.H."/>
            <person name="Ren Q."/>
            <person name="Amedeo P."/>
            <person name="Jones K.M."/>
            <person name="Tallon L.J."/>
            <person name="Delcher A.L."/>
            <person name="Salzberg S.L."/>
            <person name="Silva J.C."/>
            <person name="Haas B.J."/>
            <person name="Majoros W.H."/>
            <person name="Farzad M."/>
            <person name="Carlton J.M."/>
            <person name="Smith R.K. Jr."/>
            <person name="Garg J."/>
            <person name="Pearlman R.E."/>
            <person name="Karrer K.M."/>
            <person name="Sun L."/>
            <person name="Manning G."/>
            <person name="Elde N.C."/>
            <person name="Turkewitz A.P."/>
            <person name="Asai D.J."/>
            <person name="Wilkes D.E."/>
            <person name="Wang Y."/>
            <person name="Cai H."/>
            <person name="Collins K."/>
            <person name="Stewart B.A."/>
            <person name="Lee S.R."/>
            <person name="Wilamowska K."/>
            <person name="Weinberg Z."/>
            <person name="Ruzzo W.L."/>
            <person name="Wloga D."/>
            <person name="Gaertig J."/>
            <person name="Frankel J."/>
            <person name="Tsao C.-C."/>
            <person name="Gorovsky M.A."/>
            <person name="Keeling P.J."/>
            <person name="Waller R.F."/>
            <person name="Patron N.J."/>
            <person name="Cherry J.M."/>
            <person name="Stover N.A."/>
            <person name="Krieger C.J."/>
            <person name="del Toro C."/>
            <person name="Ryder H.F."/>
            <person name="Williamson S.C."/>
            <person name="Barbeau R.A."/>
            <person name="Hamilton E.P."/>
            <person name="Orias E."/>
        </authorList>
    </citation>
    <scope>NUCLEOTIDE SEQUENCE [LARGE SCALE GENOMIC DNA]</scope>
    <source>
        <strain evidence="8">SB210</strain>
    </source>
</reference>
<evidence type="ECO:0000256" key="1">
    <source>
        <dbReference type="ARBA" id="ARBA00000971"/>
    </source>
</evidence>
<evidence type="ECO:0000313" key="8">
    <source>
        <dbReference type="Proteomes" id="UP000009168"/>
    </source>
</evidence>
<dbReference type="OrthoDB" id="283260at2759"/>
<dbReference type="PANTHER" id="PTHR10516">
    <property type="entry name" value="PEPTIDYL-PROLYL CIS-TRANS ISOMERASE"/>
    <property type="match status" value="1"/>
</dbReference>
<name>I7M4H8_TETTS</name>
<evidence type="ECO:0000313" key="7">
    <source>
        <dbReference type="EMBL" id="EAS07072.1"/>
    </source>
</evidence>
<protein>
    <recommendedName>
        <fullName evidence="2 5">peptidylprolyl isomerase</fullName>
        <ecNumber evidence="2 5">5.2.1.8</ecNumber>
    </recommendedName>
</protein>
<dbReference type="InterPro" id="IPR001179">
    <property type="entry name" value="PPIase_FKBP_dom"/>
</dbReference>
<dbReference type="STRING" id="312017.I7M4H8"/>
<dbReference type="Gene3D" id="3.10.50.40">
    <property type="match status" value="1"/>
</dbReference>
<dbReference type="InParanoid" id="I7M4H8"/>
<dbReference type="GeneID" id="7842118"/>
<evidence type="ECO:0000256" key="3">
    <source>
        <dbReference type="ARBA" id="ARBA00023110"/>
    </source>
</evidence>
<accession>I7M4H8</accession>
<dbReference type="eggNOG" id="KOG0544">
    <property type="taxonomic scope" value="Eukaryota"/>
</dbReference>
<dbReference type="Proteomes" id="UP000009168">
    <property type="component" value="Unassembled WGS sequence"/>
</dbReference>
<dbReference type="EC" id="5.2.1.8" evidence="2 5"/>
<dbReference type="KEGG" id="tet:TTHERM_00681780"/>
<proteinExistence type="predicted"/>
<gene>
    <name evidence="7" type="ORF">TTHERM_00681780</name>
</gene>
<comment type="catalytic activity">
    <reaction evidence="1 5">
        <text>[protein]-peptidylproline (omega=180) = [protein]-peptidylproline (omega=0)</text>
        <dbReference type="Rhea" id="RHEA:16237"/>
        <dbReference type="Rhea" id="RHEA-COMP:10747"/>
        <dbReference type="Rhea" id="RHEA-COMP:10748"/>
        <dbReference type="ChEBI" id="CHEBI:83833"/>
        <dbReference type="ChEBI" id="CHEBI:83834"/>
        <dbReference type="EC" id="5.2.1.8"/>
    </reaction>
</comment>